<accession>A0A0F6SK89</accession>
<proteinExistence type="predicted"/>
<feature type="transmembrane region" description="Helical" evidence="1">
    <location>
        <begin position="147"/>
        <end position="165"/>
    </location>
</feature>
<reference evidence="2" key="1">
    <citation type="journal article" date="2015" name="Genome Announc.">
        <title>Complete Genome Sequence of the Linear Plasmid pJD12 Hosted by Micrococcus sp. D12, Isolated from a High-Altitude Volcanic Lake in Argentina.</title>
        <authorList>
            <person name="Dib J.R."/>
            <person name="Angelov A."/>
            <person name="Liebl W."/>
            <person name="Dobber J."/>
            <person name="Voget S."/>
            <person name="Schuldes J."/>
            <person name="Gorriti M."/>
            <person name="Farias M.E."/>
            <person name="Meinhardt F."/>
            <person name="Daniel R."/>
        </authorList>
    </citation>
    <scope>NUCLEOTIDE SEQUENCE</scope>
    <source>
        <strain evidence="2">MG-2010-D12</strain>
        <plasmid evidence="2">pJD12</plasmid>
    </source>
</reference>
<evidence type="ECO:0000256" key="1">
    <source>
        <dbReference type="SAM" id="Phobius"/>
    </source>
</evidence>
<dbReference type="RefSeq" id="WP_087114232.1">
    <property type="nucleotide sequence ID" value="NZ_KR152226.1"/>
</dbReference>
<gene>
    <name evidence="2" type="ORF">pJD12_360</name>
</gene>
<feature type="transmembrane region" description="Helical" evidence="1">
    <location>
        <begin position="117"/>
        <end position="135"/>
    </location>
</feature>
<protein>
    <submittedName>
        <fullName evidence="2">Uncharacterized protein</fullName>
    </submittedName>
</protein>
<feature type="transmembrane region" description="Helical" evidence="1">
    <location>
        <begin position="171"/>
        <end position="188"/>
    </location>
</feature>
<keyword evidence="1" id="KW-1133">Transmembrane helix</keyword>
<keyword evidence="1" id="KW-0812">Transmembrane</keyword>
<sequence length="204" mass="20660">MPTTTLSPSQLRGRWAAARGLQLTTDVATLALLANMAALPALTGAPDPSLVALAAAVLAAAALATLTSRAWNRAAPAGSAARAIMATADRAVFLLRDVAMAVAGVVIVARTGHAGEVIVGLAGAGALVLCAGGMGLRMARRGIPTGWDLAVQMSSLLPWAVWTAVGADQGVHLGLTLSWIPVICWLLARIVKQLRAIPAAQPAA</sequence>
<name>A0A0F6SK89_9MICC</name>
<geneLocation type="plasmid" evidence="2">
    <name>pJD12</name>
</geneLocation>
<organism evidence="2">
    <name type="scientific">Micrococcus sp. MG-2010-D12</name>
    <dbReference type="NCBI Taxonomy" id="936902"/>
    <lineage>
        <taxon>Bacteria</taxon>
        <taxon>Bacillati</taxon>
        <taxon>Actinomycetota</taxon>
        <taxon>Actinomycetes</taxon>
        <taxon>Micrococcales</taxon>
        <taxon>Micrococcaceae</taxon>
        <taxon>Micrococcus</taxon>
    </lineage>
</organism>
<feature type="transmembrane region" description="Helical" evidence="1">
    <location>
        <begin position="21"/>
        <end position="43"/>
    </location>
</feature>
<evidence type="ECO:0000313" key="2">
    <source>
        <dbReference type="EMBL" id="AKF15812.1"/>
    </source>
</evidence>
<keyword evidence="2" id="KW-0614">Plasmid</keyword>
<dbReference type="AlphaFoldDB" id="A0A0F6SK89"/>
<keyword evidence="1" id="KW-0472">Membrane</keyword>
<feature type="transmembrane region" description="Helical" evidence="1">
    <location>
        <begin position="92"/>
        <end position="111"/>
    </location>
</feature>
<feature type="transmembrane region" description="Helical" evidence="1">
    <location>
        <begin position="49"/>
        <end position="71"/>
    </location>
</feature>
<dbReference type="EMBL" id="KR152226">
    <property type="protein sequence ID" value="AKF15812.1"/>
    <property type="molecule type" value="Genomic_DNA"/>
</dbReference>